<proteinExistence type="predicted"/>
<keyword evidence="1" id="KW-0880">Kelch repeat</keyword>
<dbReference type="SMART" id="SM00225">
    <property type="entry name" value="BTB"/>
    <property type="match status" value="1"/>
</dbReference>
<keyword evidence="4" id="KW-1185">Reference proteome</keyword>
<evidence type="ECO:0000256" key="1">
    <source>
        <dbReference type="ARBA" id="ARBA00022441"/>
    </source>
</evidence>
<feature type="domain" description="BTB" evidence="3">
    <location>
        <begin position="25"/>
        <end position="93"/>
    </location>
</feature>
<dbReference type="Proteomes" id="UP001652741">
    <property type="component" value="Chromosome ssa25"/>
</dbReference>
<evidence type="ECO:0000256" key="2">
    <source>
        <dbReference type="ARBA" id="ARBA00022737"/>
    </source>
</evidence>
<dbReference type="GeneID" id="106586214"/>
<dbReference type="OrthoDB" id="7956040at2759"/>
<keyword evidence="2" id="KW-0677">Repeat</keyword>
<sequence length="272" mass="31183">MTCGIPQPNELLDGVKKFYIGDIHTDITLQCATGQVFHCHKAVLSAHRSYFKVMFTADMKARSNNLFKLTGIDYELLSALVNYIYTSRVSITETNVQSLLEAADLQLNSVKTACKDFLIRILDVDNCPGMHSFAVLHICPEWEARRVMLIQQQEEFLEVDYDKLSSVNVWNDEVLLDAVVKWLTHDFLNRVDHIQNLLCCIHLELDEMHFKTALDVQRPCLLGNEGKVRSFIIHALKTNCKETSTSRKKTVKHVCYWRELLASTLKSTYGIQ</sequence>
<evidence type="ECO:0000313" key="4">
    <source>
        <dbReference type="Proteomes" id="UP001652741"/>
    </source>
</evidence>
<reference evidence="5" key="1">
    <citation type="submission" date="2025-08" db="UniProtKB">
        <authorList>
            <consortium name="RefSeq"/>
        </authorList>
    </citation>
    <scope>IDENTIFICATION</scope>
</reference>
<dbReference type="RefSeq" id="XP_014028708.1">
    <property type="nucleotide sequence ID" value="XM_014173233.2"/>
</dbReference>
<dbReference type="AlphaFoldDB" id="A0A1S3PLZ6"/>
<dbReference type="SMART" id="SM00875">
    <property type="entry name" value="BACK"/>
    <property type="match status" value="1"/>
</dbReference>
<dbReference type="InterPro" id="IPR011705">
    <property type="entry name" value="BACK"/>
</dbReference>
<dbReference type="Gene3D" id="3.30.710.10">
    <property type="entry name" value="Potassium Channel Kv1.1, Chain A"/>
    <property type="match status" value="1"/>
</dbReference>
<dbReference type="InterPro" id="IPR000210">
    <property type="entry name" value="BTB/POZ_dom"/>
</dbReference>
<dbReference type="SUPFAM" id="SSF54695">
    <property type="entry name" value="POZ domain"/>
    <property type="match status" value="1"/>
</dbReference>
<dbReference type="InterPro" id="IPR011333">
    <property type="entry name" value="SKP1/BTB/POZ_sf"/>
</dbReference>
<protein>
    <submittedName>
        <fullName evidence="5">Kelch-like protein 23</fullName>
    </submittedName>
</protein>
<dbReference type="Pfam" id="PF00651">
    <property type="entry name" value="BTB"/>
    <property type="match status" value="1"/>
</dbReference>
<dbReference type="Pfam" id="PF07707">
    <property type="entry name" value="BACK"/>
    <property type="match status" value="1"/>
</dbReference>
<dbReference type="Gene3D" id="1.25.40.420">
    <property type="match status" value="1"/>
</dbReference>
<accession>A0A1S3PLZ6</accession>
<dbReference type="PANTHER" id="PTHR24412">
    <property type="entry name" value="KELCH PROTEIN"/>
    <property type="match status" value="1"/>
</dbReference>
<organism evidence="4 5">
    <name type="scientific">Salmo salar</name>
    <name type="common">Atlantic salmon</name>
    <dbReference type="NCBI Taxonomy" id="8030"/>
    <lineage>
        <taxon>Eukaryota</taxon>
        <taxon>Metazoa</taxon>
        <taxon>Chordata</taxon>
        <taxon>Craniata</taxon>
        <taxon>Vertebrata</taxon>
        <taxon>Euteleostomi</taxon>
        <taxon>Actinopterygii</taxon>
        <taxon>Neopterygii</taxon>
        <taxon>Teleostei</taxon>
        <taxon>Protacanthopterygii</taxon>
        <taxon>Salmoniformes</taxon>
        <taxon>Salmonidae</taxon>
        <taxon>Salmoninae</taxon>
        <taxon>Salmo</taxon>
    </lineage>
</organism>
<gene>
    <name evidence="5" type="primary">LOC106586214</name>
</gene>
<evidence type="ECO:0000259" key="3">
    <source>
        <dbReference type="PROSITE" id="PS50097"/>
    </source>
</evidence>
<evidence type="ECO:0000313" key="5">
    <source>
        <dbReference type="RefSeq" id="XP_014028708.1"/>
    </source>
</evidence>
<dbReference type="PROSITE" id="PS50097">
    <property type="entry name" value="BTB"/>
    <property type="match status" value="1"/>
</dbReference>
<dbReference type="KEGG" id="sasa:106586214"/>
<name>A0A1S3PLZ6_SALSA</name>
<dbReference type="PANTHER" id="PTHR24412:SF304">
    <property type="entry name" value="KELCH-LIKE PROTEIN 23"/>
    <property type="match status" value="1"/>
</dbReference>